<feature type="active site" description="Charge relay system" evidence="7">
    <location>
        <position position="152"/>
    </location>
</feature>
<sequence>MSAKVTLVSSSGCFGGKQQVWSHDSHELKCKMNFSVYIPPKVTDGVKVPVLFWLSGLTCTEQNFIIKSGFQKYAAEEGIIVVGPDTSPRNVNIEGEDDAYDFGSGAGFYVDATQDKWKQNYRMFSYITKELPKVIDDNFPVIKDCRSVFGHSMGGHGSLICALKNPGLYKSVSVFSPIANPMVGKWGQKCLSGYLGDNQKVWEEWDATVLVKKYKGPPLHLIVEQGADDPYLADELYVQNFVDSCASAHVAVDYRLHEGYDHSFYFISTFLAQHIKHHSRILYNTVWSHDSHELKCKMNFSVYIPPKVTDGVKVPVLFWLSGITCSEQTFIIKSGFQKYAAEEGIIVVGPDTSPRNVVEGEDDLYYFGSGAGFYVDATQDKWKHNYRMYSYVTKELPKVIDDNFPVIKDCRSVFGHSMGGHGALICALKNPGLYKSVSAFSPTANPMVTKWGQTCLSGYLGDNQKVWEEWDATVLVKKYKGPPLHLIVEQGTDDEYVFIKQCVENFVDSCASANLDVDYRLHEGYDHSYYFVSTFIGQHIKHHSRILYNTIY</sequence>
<evidence type="ECO:0000313" key="10">
    <source>
        <dbReference type="Proteomes" id="UP000759131"/>
    </source>
</evidence>
<dbReference type="AlphaFoldDB" id="A0A7R9L7G4"/>
<dbReference type="GO" id="GO:0018738">
    <property type="term" value="F:S-formylglutathione hydrolase activity"/>
    <property type="evidence" value="ECO:0007669"/>
    <property type="project" value="UniProtKB-EC"/>
</dbReference>
<evidence type="ECO:0000256" key="1">
    <source>
        <dbReference type="ARBA" id="ARBA00002608"/>
    </source>
</evidence>
<dbReference type="EC" id="3.1.2.12" evidence="3 8"/>
<dbReference type="PANTHER" id="PTHR10061">
    <property type="entry name" value="S-FORMYLGLUTATHIONE HYDROLASE"/>
    <property type="match status" value="1"/>
</dbReference>
<protein>
    <recommendedName>
        <fullName evidence="4 8">S-formylglutathione hydrolase</fullName>
        <ecNumber evidence="3 8">3.1.2.12</ecNumber>
    </recommendedName>
</protein>
<comment type="similarity">
    <text evidence="2 8">Belongs to the esterase D family.</text>
</comment>
<feature type="active site" description="Charge relay system" evidence="7">
    <location>
        <position position="229"/>
    </location>
</feature>
<dbReference type="InterPro" id="IPR014186">
    <property type="entry name" value="S-formylglutathione_hydrol"/>
</dbReference>
<evidence type="ECO:0000256" key="7">
    <source>
        <dbReference type="PIRSR" id="PIRSR614186-1"/>
    </source>
</evidence>
<dbReference type="InterPro" id="IPR000801">
    <property type="entry name" value="Esterase-like"/>
</dbReference>
<dbReference type="InterPro" id="IPR029058">
    <property type="entry name" value="AB_hydrolase_fold"/>
</dbReference>
<organism evidence="9">
    <name type="scientific">Medioppia subpectinata</name>
    <dbReference type="NCBI Taxonomy" id="1979941"/>
    <lineage>
        <taxon>Eukaryota</taxon>
        <taxon>Metazoa</taxon>
        <taxon>Ecdysozoa</taxon>
        <taxon>Arthropoda</taxon>
        <taxon>Chelicerata</taxon>
        <taxon>Arachnida</taxon>
        <taxon>Acari</taxon>
        <taxon>Acariformes</taxon>
        <taxon>Sarcoptiformes</taxon>
        <taxon>Oribatida</taxon>
        <taxon>Brachypylina</taxon>
        <taxon>Oppioidea</taxon>
        <taxon>Oppiidae</taxon>
        <taxon>Medioppia</taxon>
    </lineage>
</organism>
<evidence type="ECO:0000256" key="5">
    <source>
        <dbReference type="ARBA" id="ARBA00022487"/>
    </source>
</evidence>
<feature type="non-terminal residue" evidence="9">
    <location>
        <position position="552"/>
    </location>
</feature>
<dbReference type="NCBIfam" id="TIGR02821">
    <property type="entry name" value="fghA_ester_D"/>
    <property type="match status" value="2"/>
</dbReference>
<dbReference type="OrthoDB" id="420518at2759"/>
<dbReference type="Proteomes" id="UP000759131">
    <property type="component" value="Unassembled WGS sequence"/>
</dbReference>
<evidence type="ECO:0000256" key="8">
    <source>
        <dbReference type="RuleBase" id="RU363068"/>
    </source>
</evidence>
<dbReference type="GO" id="GO:0046294">
    <property type="term" value="P:formaldehyde catabolic process"/>
    <property type="evidence" value="ECO:0007669"/>
    <property type="project" value="InterPro"/>
</dbReference>
<dbReference type="Gene3D" id="3.40.50.1820">
    <property type="entry name" value="alpha/beta hydrolase"/>
    <property type="match status" value="2"/>
</dbReference>
<dbReference type="FunFam" id="3.40.50.1820:FF:000002">
    <property type="entry name" value="S-formylglutathione hydrolase"/>
    <property type="match status" value="2"/>
</dbReference>
<dbReference type="GO" id="GO:0052689">
    <property type="term" value="F:carboxylic ester hydrolase activity"/>
    <property type="evidence" value="ECO:0007669"/>
    <property type="project" value="UniProtKB-KW"/>
</dbReference>
<keyword evidence="8" id="KW-0963">Cytoplasm</keyword>
<dbReference type="GO" id="GO:0005829">
    <property type="term" value="C:cytosol"/>
    <property type="evidence" value="ECO:0007669"/>
    <property type="project" value="TreeGrafter"/>
</dbReference>
<keyword evidence="6 8" id="KW-0378">Hydrolase</keyword>
<evidence type="ECO:0000256" key="6">
    <source>
        <dbReference type="ARBA" id="ARBA00022801"/>
    </source>
</evidence>
<keyword evidence="10" id="KW-1185">Reference proteome</keyword>
<proteinExistence type="inferred from homology"/>
<comment type="function">
    <text evidence="1 8">Serine hydrolase involved in the detoxification of formaldehyde.</text>
</comment>
<evidence type="ECO:0000256" key="2">
    <source>
        <dbReference type="ARBA" id="ARBA00005622"/>
    </source>
</evidence>
<dbReference type="EMBL" id="OC870906">
    <property type="protein sequence ID" value="CAD7635227.1"/>
    <property type="molecule type" value="Genomic_DNA"/>
</dbReference>
<name>A0A7R9L7G4_9ACAR</name>
<evidence type="ECO:0000256" key="3">
    <source>
        <dbReference type="ARBA" id="ARBA00012479"/>
    </source>
</evidence>
<evidence type="ECO:0000313" key="9">
    <source>
        <dbReference type="EMBL" id="CAD7635227.1"/>
    </source>
</evidence>
<reference evidence="9" key="1">
    <citation type="submission" date="2020-11" db="EMBL/GenBank/DDBJ databases">
        <authorList>
            <person name="Tran Van P."/>
        </authorList>
    </citation>
    <scope>NUCLEOTIDE SEQUENCE</scope>
</reference>
<feature type="active site" description="Charge relay system" evidence="7">
    <location>
        <position position="262"/>
    </location>
</feature>
<dbReference type="Pfam" id="PF00756">
    <property type="entry name" value="Esterase"/>
    <property type="match status" value="2"/>
</dbReference>
<comment type="subcellular location">
    <subcellularLocation>
        <location evidence="8">Cytoplasm</location>
    </subcellularLocation>
</comment>
<dbReference type="EMBL" id="CAJPIZ010016331">
    <property type="protein sequence ID" value="CAG2115657.1"/>
    <property type="molecule type" value="Genomic_DNA"/>
</dbReference>
<evidence type="ECO:0000256" key="4">
    <source>
        <dbReference type="ARBA" id="ARBA00016774"/>
    </source>
</evidence>
<keyword evidence="5 8" id="KW-0719">Serine esterase</keyword>
<accession>A0A7R9L7G4</accession>
<dbReference type="SUPFAM" id="SSF53474">
    <property type="entry name" value="alpha/beta-Hydrolases"/>
    <property type="match status" value="2"/>
</dbReference>
<dbReference type="PANTHER" id="PTHR10061:SF0">
    <property type="entry name" value="S-FORMYLGLUTATHIONE HYDROLASE"/>
    <property type="match status" value="1"/>
</dbReference>
<comment type="catalytic activity">
    <reaction evidence="8">
        <text>S-formylglutathione + H2O = formate + glutathione + H(+)</text>
        <dbReference type="Rhea" id="RHEA:14961"/>
        <dbReference type="ChEBI" id="CHEBI:15377"/>
        <dbReference type="ChEBI" id="CHEBI:15378"/>
        <dbReference type="ChEBI" id="CHEBI:15740"/>
        <dbReference type="ChEBI" id="CHEBI:57688"/>
        <dbReference type="ChEBI" id="CHEBI:57925"/>
        <dbReference type="EC" id="3.1.2.12"/>
    </reaction>
</comment>
<gene>
    <name evidence="9" type="ORF">OSB1V03_LOCUS15618</name>
</gene>